<feature type="non-terminal residue" evidence="1">
    <location>
        <position position="40"/>
    </location>
</feature>
<proteinExistence type="predicted"/>
<organism evidence="1">
    <name type="scientific">marine sediment metagenome</name>
    <dbReference type="NCBI Taxonomy" id="412755"/>
    <lineage>
        <taxon>unclassified sequences</taxon>
        <taxon>metagenomes</taxon>
        <taxon>ecological metagenomes</taxon>
    </lineage>
</organism>
<evidence type="ECO:0000313" key="1">
    <source>
        <dbReference type="EMBL" id="GAF80555.1"/>
    </source>
</evidence>
<dbReference type="EMBL" id="BARS01008560">
    <property type="protein sequence ID" value="GAF80555.1"/>
    <property type="molecule type" value="Genomic_DNA"/>
</dbReference>
<dbReference type="AlphaFoldDB" id="X0TWR0"/>
<protein>
    <submittedName>
        <fullName evidence="1">Uncharacterized protein</fullName>
    </submittedName>
</protein>
<accession>X0TWR0</accession>
<comment type="caution">
    <text evidence="1">The sequence shown here is derived from an EMBL/GenBank/DDBJ whole genome shotgun (WGS) entry which is preliminary data.</text>
</comment>
<name>X0TWR0_9ZZZZ</name>
<sequence>MTTAKKEQKFVLCVRNDDCEDLELRKVYPVLPEKRAEKEG</sequence>
<reference evidence="1" key="1">
    <citation type="journal article" date="2014" name="Front. Microbiol.">
        <title>High frequency of phylogenetically diverse reductive dehalogenase-homologous genes in deep subseafloor sedimentary metagenomes.</title>
        <authorList>
            <person name="Kawai M."/>
            <person name="Futagami T."/>
            <person name="Toyoda A."/>
            <person name="Takaki Y."/>
            <person name="Nishi S."/>
            <person name="Hori S."/>
            <person name="Arai W."/>
            <person name="Tsubouchi T."/>
            <person name="Morono Y."/>
            <person name="Uchiyama I."/>
            <person name="Ito T."/>
            <person name="Fujiyama A."/>
            <person name="Inagaki F."/>
            <person name="Takami H."/>
        </authorList>
    </citation>
    <scope>NUCLEOTIDE SEQUENCE</scope>
    <source>
        <strain evidence="1">Expedition CK06-06</strain>
    </source>
</reference>
<gene>
    <name evidence="1" type="ORF">S01H1_16291</name>
</gene>